<keyword evidence="4 8" id="KW-0808">Transferase</keyword>
<dbReference type="GO" id="GO:0046872">
    <property type="term" value="F:metal ion binding"/>
    <property type="evidence" value="ECO:0007669"/>
    <property type="project" value="UniProtKB-KW"/>
</dbReference>
<evidence type="ECO:0000313" key="9">
    <source>
        <dbReference type="Proteomes" id="UP000230052"/>
    </source>
</evidence>
<keyword evidence="5" id="KW-0479">Metal-binding</keyword>
<proteinExistence type="inferred from homology"/>
<organism evidence="8 9">
    <name type="scientific">Candidatus Aquitaenariimonas noxiae</name>
    <dbReference type="NCBI Taxonomy" id="1974741"/>
    <lineage>
        <taxon>Bacteria</taxon>
        <taxon>Pseudomonadati</taxon>
        <taxon>Candidatus Omnitrophota</taxon>
        <taxon>Candidatus Aquitaenariimonas</taxon>
    </lineage>
</organism>
<evidence type="ECO:0000256" key="1">
    <source>
        <dbReference type="ARBA" id="ARBA00010398"/>
    </source>
</evidence>
<evidence type="ECO:0000256" key="2">
    <source>
        <dbReference type="ARBA" id="ARBA00022603"/>
    </source>
</evidence>
<dbReference type="Gene3D" id="3.20.20.20">
    <property type="entry name" value="Dihydropteroate synthase-like"/>
    <property type="match status" value="1"/>
</dbReference>
<dbReference type="InterPro" id="IPR050554">
    <property type="entry name" value="Met_Synthase/Corrinoid"/>
</dbReference>
<comment type="similarity">
    <text evidence="1">Belongs to the vitamin-B12 dependent methionine synthase family.</text>
</comment>
<evidence type="ECO:0000256" key="6">
    <source>
        <dbReference type="ARBA" id="ARBA00023285"/>
    </source>
</evidence>
<comment type="caution">
    <text evidence="8">The sequence shown here is derived from an EMBL/GenBank/DDBJ whole genome shotgun (WGS) entry which is preliminary data.</text>
</comment>
<dbReference type="InterPro" id="IPR000489">
    <property type="entry name" value="Pterin-binding_dom"/>
</dbReference>
<dbReference type="PANTHER" id="PTHR45833">
    <property type="entry name" value="METHIONINE SYNTHASE"/>
    <property type="match status" value="1"/>
</dbReference>
<keyword evidence="3" id="KW-0846">Cobalamin</keyword>
<evidence type="ECO:0000313" key="8">
    <source>
        <dbReference type="EMBL" id="PIU41566.1"/>
    </source>
</evidence>
<dbReference type="Proteomes" id="UP000230052">
    <property type="component" value="Unassembled WGS sequence"/>
</dbReference>
<sequence>MLEEKVMIIIGERIDSSRKPMASAIERGDADFIKKEALSQKDAGADFIDINCGTLLDKEALTMKWLIGIVHSADALSLSIDSPNPDTIKSVLPLCKNGPLIINSITAEKKKADEILPFVKEYDGSVVALTMDEAGMPKTAADRVVMVEKILGFAKRHGVEEEKIYFDPLVQPVSSGQDQAKIILDSISMIKKLGNAKTICGLSNISYGLPNRSIINATFLAMCVAAGLDAVMIDPLDEQLMSVLSAALVLSGEDQYCMGYIQRHRRVKQKI</sequence>
<dbReference type="GO" id="GO:0005829">
    <property type="term" value="C:cytosol"/>
    <property type="evidence" value="ECO:0007669"/>
    <property type="project" value="TreeGrafter"/>
</dbReference>
<feature type="domain" description="Pterin-binding" evidence="7">
    <location>
        <begin position="7"/>
        <end position="251"/>
    </location>
</feature>
<dbReference type="GO" id="GO:0032259">
    <property type="term" value="P:methylation"/>
    <property type="evidence" value="ECO:0007669"/>
    <property type="project" value="UniProtKB-KW"/>
</dbReference>
<dbReference type="SUPFAM" id="SSF51717">
    <property type="entry name" value="Dihydropteroate synthetase-like"/>
    <property type="match status" value="1"/>
</dbReference>
<evidence type="ECO:0000259" key="7">
    <source>
        <dbReference type="PROSITE" id="PS50972"/>
    </source>
</evidence>
<keyword evidence="6" id="KW-0170">Cobalt</keyword>
<gene>
    <name evidence="8" type="ORF">COS99_04755</name>
</gene>
<dbReference type="Pfam" id="PF00809">
    <property type="entry name" value="Pterin_bind"/>
    <property type="match status" value="1"/>
</dbReference>
<name>A0A2J0L2T8_9BACT</name>
<dbReference type="PANTHER" id="PTHR45833:SF1">
    <property type="entry name" value="METHIONINE SYNTHASE"/>
    <property type="match status" value="1"/>
</dbReference>
<dbReference type="EMBL" id="PEWV01000044">
    <property type="protein sequence ID" value="PIU41566.1"/>
    <property type="molecule type" value="Genomic_DNA"/>
</dbReference>
<reference evidence="8 9" key="1">
    <citation type="submission" date="2017-09" db="EMBL/GenBank/DDBJ databases">
        <title>Depth-based differentiation of microbial function through sediment-hosted aquifers and enrichment of novel symbionts in the deep terrestrial subsurface.</title>
        <authorList>
            <person name="Probst A.J."/>
            <person name="Ladd B."/>
            <person name="Jarett J.K."/>
            <person name="Geller-Mcgrath D.E."/>
            <person name="Sieber C.M."/>
            <person name="Emerson J.B."/>
            <person name="Anantharaman K."/>
            <person name="Thomas B.C."/>
            <person name="Malmstrom R."/>
            <person name="Stieglmeier M."/>
            <person name="Klingl A."/>
            <person name="Woyke T."/>
            <person name="Ryan C.M."/>
            <person name="Banfield J.F."/>
        </authorList>
    </citation>
    <scope>NUCLEOTIDE SEQUENCE [LARGE SCALE GENOMIC DNA]</scope>
    <source>
        <strain evidence="8">CG07_land_8_20_14_0_80_42_15</strain>
    </source>
</reference>
<dbReference type="PROSITE" id="PS50972">
    <property type="entry name" value="PTERIN_BINDING"/>
    <property type="match status" value="1"/>
</dbReference>
<dbReference type="GO" id="GO:0008705">
    <property type="term" value="F:methionine synthase activity"/>
    <property type="evidence" value="ECO:0007669"/>
    <property type="project" value="TreeGrafter"/>
</dbReference>
<protein>
    <submittedName>
        <fullName evidence="8">Methyltetrahydrofolate--corrinoid methyltransferase</fullName>
    </submittedName>
</protein>
<dbReference type="NCBIfam" id="NF005719">
    <property type="entry name" value="PRK07535.1"/>
    <property type="match status" value="1"/>
</dbReference>
<evidence type="ECO:0000256" key="3">
    <source>
        <dbReference type="ARBA" id="ARBA00022628"/>
    </source>
</evidence>
<evidence type="ECO:0000256" key="5">
    <source>
        <dbReference type="ARBA" id="ARBA00022723"/>
    </source>
</evidence>
<accession>A0A2J0L2T8</accession>
<dbReference type="GO" id="GO:0046653">
    <property type="term" value="P:tetrahydrofolate metabolic process"/>
    <property type="evidence" value="ECO:0007669"/>
    <property type="project" value="TreeGrafter"/>
</dbReference>
<dbReference type="AlphaFoldDB" id="A0A2J0L2T8"/>
<dbReference type="InterPro" id="IPR011005">
    <property type="entry name" value="Dihydropteroate_synth-like_sf"/>
</dbReference>
<dbReference type="GO" id="GO:0050667">
    <property type="term" value="P:homocysteine metabolic process"/>
    <property type="evidence" value="ECO:0007669"/>
    <property type="project" value="TreeGrafter"/>
</dbReference>
<evidence type="ECO:0000256" key="4">
    <source>
        <dbReference type="ARBA" id="ARBA00022679"/>
    </source>
</evidence>
<keyword evidence="2 8" id="KW-0489">Methyltransferase</keyword>
<dbReference type="GO" id="GO:0031419">
    <property type="term" value="F:cobalamin binding"/>
    <property type="evidence" value="ECO:0007669"/>
    <property type="project" value="UniProtKB-KW"/>
</dbReference>